<dbReference type="AlphaFoldDB" id="A0A150GUI6"/>
<organism evidence="1 2">
    <name type="scientific">Gonium pectorale</name>
    <name type="common">Green alga</name>
    <dbReference type="NCBI Taxonomy" id="33097"/>
    <lineage>
        <taxon>Eukaryota</taxon>
        <taxon>Viridiplantae</taxon>
        <taxon>Chlorophyta</taxon>
        <taxon>core chlorophytes</taxon>
        <taxon>Chlorophyceae</taxon>
        <taxon>CS clade</taxon>
        <taxon>Chlamydomonadales</taxon>
        <taxon>Volvocaceae</taxon>
        <taxon>Gonium</taxon>
    </lineage>
</organism>
<reference evidence="2" key="1">
    <citation type="journal article" date="2016" name="Nat. Commun.">
        <title>The Gonium pectorale genome demonstrates co-option of cell cycle regulation during the evolution of multicellularity.</title>
        <authorList>
            <person name="Hanschen E.R."/>
            <person name="Marriage T.N."/>
            <person name="Ferris P.J."/>
            <person name="Hamaji T."/>
            <person name="Toyoda A."/>
            <person name="Fujiyama A."/>
            <person name="Neme R."/>
            <person name="Noguchi H."/>
            <person name="Minakuchi Y."/>
            <person name="Suzuki M."/>
            <person name="Kawai-Toyooka H."/>
            <person name="Smith D.R."/>
            <person name="Sparks H."/>
            <person name="Anderson J."/>
            <person name="Bakaric R."/>
            <person name="Luria V."/>
            <person name="Karger A."/>
            <person name="Kirschner M.W."/>
            <person name="Durand P.M."/>
            <person name="Michod R.E."/>
            <person name="Nozaki H."/>
            <person name="Olson B.J."/>
        </authorList>
    </citation>
    <scope>NUCLEOTIDE SEQUENCE [LARGE SCALE GENOMIC DNA]</scope>
    <source>
        <strain evidence="2">NIES-2863</strain>
    </source>
</reference>
<comment type="caution">
    <text evidence="1">The sequence shown here is derived from an EMBL/GenBank/DDBJ whole genome shotgun (WGS) entry which is preliminary data.</text>
</comment>
<evidence type="ECO:0000313" key="1">
    <source>
        <dbReference type="EMBL" id="KXZ53536.1"/>
    </source>
</evidence>
<sequence>MRPRPPSAAAAAAATCPNTSAAAGAPAAGSPPFSLLLPPPVPVTDPWDGARELGWLVTAAKLVSRHGWEQIGGRGSVGASSSWGFLCLRGALRSLALGQAGLPALLTELAAEPAATSAEEAAAGAHAKSGSCSPDPRVLALLEGVSLAARAVFATSHLACAAADGKANAEEEGDEDDGDLSRYDQREMMQSVLLAIAHGWAPAPPMRHPPRAGGSAALGATAEATRGVLQSASTEVAALRSAIWLMPPVGVLGSGPLLPLRVAVAALRALAAKGGGGTVPDAVASATRRLAQSVVMALAELAAEPVLEPNVRAALAEPAAADSQQSVGAAAASLKPAPPALRWQPPSLDVTAGMGVGEVAAAVAAFSPRSAKQLARLRAAAAEATASPAHSSPLLAAASDLLQAAVDPSAAAADPAVAALERMDRRRLAGLLPPPGCRLWQPTVLRVCCNPA</sequence>
<proteinExistence type="predicted"/>
<name>A0A150GUI6_GONPE</name>
<gene>
    <name evidence="1" type="ORF">GPECTOR_7g986</name>
</gene>
<keyword evidence="2" id="KW-1185">Reference proteome</keyword>
<evidence type="ECO:0000313" key="2">
    <source>
        <dbReference type="Proteomes" id="UP000075714"/>
    </source>
</evidence>
<accession>A0A150GUI6</accession>
<dbReference type="EMBL" id="LSYV01000008">
    <property type="protein sequence ID" value="KXZ53536.1"/>
    <property type="molecule type" value="Genomic_DNA"/>
</dbReference>
<dbReference type="Proteomes" id="UP000075714">
    <property type="component" value="Unassembled WGS sequence"/>
</dbReference>
<protein>
    <submittedName>
        <fullName evidence="1">Uncharacterized protein</fullName>
    </submittedName>
</protein>